<feature type="compositionally biased region" description="Low complexity" evidence="10">
    <location>
        <begin position="197"/>
        <end position="213"/>
    </location>
</feature>
<organism evidence="12 13">
    <name type="scientific">Branchiostoma belcheri</name>
    <name type="common">Amphioxus</name>
    <dbReference type="NCBI Taxonomy" id="7741"/>
    <lineage>
        <taxon>Eukaryota</taxon>
        <taxon>Metazoa</taxon>
        <taxon>Chordata</taxon>
        <taxon>Cephalochordata</taxon>
        <taxon>Leptocardii</taxon>
        <taxon>Amphioxiformes</taxon>
        <taxon>Branchiostomatidae</taxon>
        <taxon>Branchiostoma</taxon>
    </lineage>
</organism>
<dbReference type="GO" id="GO:0043162">
    <property type="term" value="P:ubiquitin-dependent protein catabolic process via the multivesicular body sorting pathway"/>
    <property type="evidence" value="ECO:0007669"/>
    <property type="project" value="TreeGrafter"/>
</dbReference>
<comment type="subcellular location">
    <subcellularLocation>
        <location evidence="1">Late endosome membrane</location>
        <topology evidence="1">Peripheral membrane protein</topology>
    </subcellularLocation>
</comment>
<evidence type="ECO:0000313" key="13">
    <source>
        <dbReference type="RefSeq" id="XP_019646743.1"/>
    </source>
</evidence>
<accession>A0A6P5AAV7</accession>
<dbReference type="GO" id="GO:0036258">
    <property type="term" value="P:multivesicular body assembly"/>
    <property type="evidence" value="ECO:0007669"/>
    <property type="project" value="UniProtKB-ARBA"/>
</dbReference>
<dbReference type="Pfam" id="PF07200">
    <property type="entry name" value="Mod_r"/>
    <property type="match status" value="1"/>
</dbReference>
<keyword evidence="6" id="KW-0472">Membrane</keyword>
<dbReference type="GO" id="GO:0000813">
    <property type="term" value="C:ESCRT I complex"/>
    <property type="evidence" value="ECO:0007669"/>
    <property type="project" value="TreeGrafter"/>
</dbReference>
<keyword evidence="5 8" id="KW-0653">Protein transport</keyword>
<dbReference type="Gene3D" id="1.10.287.660">
    <property type="entry name" value="Helix hairpin bin"/>
    <property type="match status" value="1"/>
</dbReference>
<dbReference type="InterPro" id="IPR009851">
    <property type="entry name" value="Mod_r"/>
</dbReference>
<sequence length="228" mass="26207">MSWSQGSRATPEASFELLNHLNREELQRMLSDDDRIQDLVSDHESVKSLQLEREMLLASNRSLAEFNLEREPELVAGRQKLSRAHQEAAELRVLYDEKKQRLESLVQRNDLDTTHALLQAAAAEIEEESESLADQFLEGGIPVEDFLSQYLEKRRLAHLRRVKSDKMQELMNRSQSAPAPQPRGYGNYASPAGGYGQPQPYQSQPYQPVQNQPHGILRMPEPMMQYHR</sequence>
<dbReference type="GO" id="GO:0039702">
    <property type="term" value="P:viral budding via host ESCRT complex"/>
    <property type="evidence" value="ECO:0007669"/>
    <property type="project" value="UniProtKB-ARBA"/>
</dbReference>
<dbReference type="GO" id="GO:0048306">
    <property type="term" value="F:calcium-dependent protein binding"/>
    <property type="evidence" value="ECO:0007669"/>
    <property type="project" value="UniProtKB-ARBA"/>
</dbReference>
<proteinExistence type="inferred from homology"/>
<dbReference type="InterPro" id="IPR037202">
    <property type="entry name" value="ESCRT_assembly_dom"/>
</dbReference>
<evidence type="ECO:0000256" key="2">
    <source>
        <dbReference type="ARBA" id="ARBA00007617"/>
    </source>
</evidence>
<evidence type="ECO:0000259" key="11">
    <source>
        <dbReference type="PROSITE" id="PS51314"/>
    </source>
</evidence>
<dbReference type="PROSITE" id="PS51314">
    <property type="entry name" value="VPS37_C"/>
    <property type="match status" value="1"/>
</dbReference>
<comment type="similarity">
    <text evidence="2">Belongs to the VPS37 family.</text>
</comment>
<dbReference type="InterPro" id="IPR029012">
    <property type="entry name" value="Helix_hairpin_bin_sf"/>
</dbReference>
<evidence type="ECO:0000256" key="10">
    <source>
        <dbReference type="SAM" id="MobiDB-lite"/>
    </source>
</evidence>
<dbReference type="GO" id="GO:0006612">
    <property type="term" value="P:protein targeting to membrane"/>
    <property type="evidence" value="ECO:0007669"/>
    <property type="project" value="TreeGrafter"/>
</dbReference>
<keyword evidence="12" id="KW-1185">Reference proteome</keyword>
<keyword evidence="4" id="KW-0967">Endosome</keyword>
<dbReference type="GO" id="GO:0031902">
    <property type="term" value="C:late endosome membrane"/>
    <property type="evidence" value="ECO:0007669"/>
    <property type="project" value="UniProtKB-SubCell"/>
</dbReference>
<dbReference type="PANTHER" id="PTHR13678">
    <property type="entry name" value="VACUOLAR PROTEIN SORTING-ASSOCIATED PROTEIN 37"/>
    <property type="match status" value="1"/>
</dbReference>
<feature type="region of interest" description="Disordered" evidence="10">
    <location>
        <begin position="167"/>
        <end position="228"/>
    </location>
</feature>
<feature type="coiled-coil region" evidence="9">
    <location>
        <begin position="81"/>
        <end position="135"/>
    </location>
</feature>
<dbReference type="KEGG" id="bbel:109487203"/>
<feature type="domain" description="VPS37 C-terminal" evidence="11">
    <location>
        <begin position="92"/>
        <end position="181"/>
    </location>
</feature>
<dbReference type="FunFam" id="1.10.287.660:FF:000003">
    <property type="entry name" value="vacuolar protein sorting-associated protein 37B"/>
    <property type="match status" value="1"/>
</dbReference>
<keyword evidence="9" id="KW-0175">Coiled coil</keyword>
<evidence type="ECO:0000256" key="9">
    <source>
        <dbReference type="SAM" id="Coils"/>
    </source>
</evidence>
<dbReference type="AlphaFoldDB" id="A0A6P5AAV7"/>
<evidence type="ECO:0000256" key="5">
    <source>
        <dbReference type="ARBA" id="ARBA00022927"/>
    </source>
</evidence>
<dbReference type="PANTHER" id="PTHR13678:SF27">
    <property type="entry name" value="LD45836P"/>
    <property type="match status" value="1"/>
</dbReference>
<dbReference type="GeneID" id="109487203"/>
<dbReference type="OrthoDB" id="10004364at2759"/>
<evidence type="ECO:0000256" key="6">
    <source>
        <dbReference type="ARBA" id="ARBA00023136"/>
    </source>
</evidence>
<reference evidence="13" key="1">
    <citation type="submission" date="2025-08" db="UniProtKB">
        <authorList>
            <consortium name="RefSeq"/>
        </authorList>
    </citation>
    <scope>IDENTIFICATION</scope>
    <source>
        <tissue evidence="13">Gonad</tissue>
    </source>
</reference>
<dbReference type="Proteomes" id="UP000515135">
    <property type="component" value="Unplaced"/>
</dbReference>
<evidence type="ECO:0000256" key="4">
    <source>
        <dbReference type="ARBA" id="ARBA00022753"/>
    </source>
</evidence>
<evidence type="ECO:0000256" key="3">
    <source>
        <dbReference type="ARBA" id="ARBA00022448"/>
    </source>
</evidence>
<protein>
    <submittedName>
        <fullName evidence="13">Vacuolar protein sorting-associated protein 37B-like</fullName>
    </submittedName>
</protein>
<evidence type="ECO:0000256" key="7">
    <source>
        <dbReference type="ARBA" id="ARBA00025010"/>
    </source>
</evidence>
<evidence type="ECO:0000256" key="8">
    <source>
        <dbReference type="PROSITE-ProRule" id="PRU00646"/>
    </source>
</evidence>
<dbReference type="GO" id="GO:0006623">
    <property type="term" value="P:protein targeting to vacuole"/>
    <property type="evidence" value="ECO:0007669"/>
    <property type="project" value="TreeGrafter"/>
</dbReference>
<name>A0A6P5AAV7_BRABE</name>
<comment type="function">
    <text evidence="7">Component of the ESCRT-I complex, a regulator of vesicular trafficking process. Required for the sorting of endocytic ubiquitinated cargos into multivesicular bodies. May be involved in cell growth and differentiation.</text>
</comment>
<evidence type="ECO:0000256" key="1">
    <source>
        <dbReference type="ARBA" id="ARBA00004633"/>
    </source>
</evidence>
<evidence type="ECO:0000313" key="12">
    <source>
        <dbReference type="Proteomes" id="UP000515135"/>
    </source>
</evidence>
<keyword evidence="3 8" id="KW-0813">Transport</keyword>
<dbReference type="RefSeq" id="XP_019646743.1">
    <property type="nucleotide sequence ID" value="XM_019791184.1"/>
</dbReference>
<gene>
    <name evidence="13" type="primary">LOC109487203</name>
</gene>
<dbReference type="SUPFAM" id="SSF140111">
    <property type="entry name" value="Endosomal sorting complex assembly domain"/>
    <property type="match status" value="1"/>
</dbReference>